<evidence type="ECO:0000259" key="6">
    <source>
        <dbReference type="Pfam" id="PF21317"/>
    </source>
</evidence>
<sequence length="589" mass="67670">MKVQKGVTVEKFEIKEDFYLDGKKIKIISGGMHYFRVVPEYWRDRLEKLKALGCNTVETYIPWNLHEKEKGVFDFSGILDIARYVKTAQELGLLVILRPSPYICAEWEFGGLPYWLLREDGMRLRCMYEPYLQHVRAYYEELFKVIAPLQYTQGGPVIMMQVENEYGYYGDDREYLEYMKDLMTECGCEVPLVTSDGPWGDAFDCGKIDGVLQTGNFGSKGKEQFAIMREKIGDKPLMCMEFWVGWFDNWGVECHQTGDLDEHVKDLDEILSEGHVNIYMFEGGTNFGFTNGSNYYDELTPDVTSYDYDALLTEDGRITPKYEAFRRVISKYTEIPEVSLSTEIKRKDYGTLKTARKAGLFGNLKNIALPVDCVYPQSMEKLGQGYGYILYESPLKYEGPIEKIRLWGANDRANMFVDEKPVLTLYDRELLTEYTFENPVRKGEKISILMENMGRVNFGPALEQQRKGIDRSVQINGHQHYHWTEYCLPMEDLSGLDFGVPIKAGEPGFYEFTFETDETGDTFLDFTGWGKGCVLVNGFNIGRFWEIGPQKRLYIPAPLLREGENTILIFETEGKTPGSISLCGEPDLG</sequence>
<dbReference type="InterPro" id="IPR008979">
    <property type="entry name" value="Galactose-bd-like_sf"/>
</dbReference>
<dbReference type="STRING" id="1796616.A4V09_22845"/>
<dbReference type="Proteomes" id="UP000092574">
    <property type="component" value="Chromosome"/>
</dbReference>
<dbReference type="KEGG" id="byl:A4V09_22845"/>
<dbReference type="Pfam" id="PF21317">
    <property type="entry name" value="BetaGal_ABD_1"/>
    <property type="match status" value="1"/>
</dbReference>
<organism evidence="8 9">
    <name type="scientific">Blautia pseudococcoides</name>
    <dbReference type="NCBI Taxonomy" id="1796616"/>
    <lineage>
        <taxon>Bacteria</taxon>
        <taxon>Bacillati</taxon>
        <taxon>Bacillota</taxon>
        <taxon>Clostridia</taxon>
        <taxon>Lachnospirales</taxon>
        <taxon>Lachnospiraceae</taxon>
        <taxon>Blautia</taxon>
    </lineage>
</organism>
<reference evidence="8" key="1">
    <citation type="submission" date="2017-04" db="EMBL/GenBank/DDBJ databases">
        <title>Complete Genome Sequences of Twelve Strains of a Stable Defined Moderately Diverse Mouse Microbiota 2 (sDMDMm2).</title>
        <authorList>
            <person name="Uchimura Y."/>
            <person name="Wyss M."/>
            <person name="Brugiroux S."/>
            <person name="Limenitakis J.P."/>
            <person name="Stecher B."/>
            <person name="McCoy K.D."/>
            <person name="Macpherson A.J."/>
        </authorList>
    </citation>
    <scope>NUCLEOTIDE SEQUENCE</scope>
    <source>
        <strain evidence="8">YL58</strain>
    </source>
</reference>
<evidence type="ECO:0000259" key="7">
    <source>
        <dbReference type="Pfam" id="PF21467"/>
    </source>
</evidence>
<protein>
    <submittedName>
        <fullName evidence="8">Beta-galactosidase</fullName>
    </submittedName>
</protein>
<feature type="domain" description="Beta-galactosidase 1-like first all-beta" evidence="6">
    <location>
        <begin position="376"/>
        <end position="488"/>
    </location>
</feature>
<dbReference type="InterPro" id="IPR017853">
    <property type="entry name" value="GH"/>
</dbReference>
<evidence type="ECO:0000313" key="9">
    <source>
        <dbReference type="Proteomes" id="UP000092574"/>
    </source>
</evidence>
<accession>A0A1C7IGH9</accession>
<name>A0A1C7IGH9_9FIRM</name>
<proteinExistence type="inferred from homology"/>
<dbReference type="PRINTS" id="PR00742">
    <property type="entry name" value="GLHYDRLASE35"/>
</dbReference>
<dbReference type="GO" id="GO:0004565">
    <property type="term" value="F:beta-galactosidase activity"/>
    <property type="evidence" value="ECO:0007669"/>
    <property type="project" value="InterPro"/>
</dbReference>
<evidence type="ECO:0000259" key="5">
    <source>
        <dbReference type="Pfam" id="PF01301"/>
    </source>
</evidence>
<dbReference type="GO" id="GO:0005975">
    <property type="term" value="P:carbohydrate metabolic process"/>
    <property type="evidence" value="ECO:0007669"/>
    <property type="project" value="InterPro"/>
</dbReference>
<dbReference type="InterPro" id="IPR019801">
    <property type="entry name" value="Glyco_hydro_35_CS"/>
</dbReference>
<dbReference type="Pfam" id="PF01301">
    <property type="entry name" value="Glyco_hydro_35"/>
    <property type="match status" value="1"/>
</dbReference>
<dbReference type="AlphaFoldDB" id="A0A1C7IGH9"/>
<feature type="active site" description="Proton donor" evidence="4">
    <location>
        <position position="165"/>
    </location>
</feature>
<evidence type="ECO:0000256" key="1">
    <source>
        <dbReference type="ARBA" id="ARBA00009809"/>
    </source>
</evidence>
<dbReference type="Gene3D" id="3.20.20.80">
    <property type="entry name" value="Glycosidases"/>
    <property type="match status" value="1"/>
</dbReference>
<dbReference type="InterPro" id="IPR026283">
    <property type="entry name" value="B-gal_1-like"/>
</dbReference>
<dbReference type="Pfam" id="PF21467">
    <property type="entry name" value="BetaGal_gal-bd"/>
    <property type="match status" value="1"/>
</dbReference>
<feature type="domain" description="Glycoside hydrolase 35 catalytic" evidence="5">
    <location>
        <begin position="18"/>
        <end position="331"/>
    </location>
</feature>
<feature type="domain" description="Beta-galactosidase galactose-binding" evidence="7">
    <location>
        <begin position="507"/>
        <end position="565"/>
    </location>
</feature>
<gene>
    <name evidence="8" type="ORF">A4V09_22845</name>
</gene>
<dbReference type="EMBL" id="CP015405">
    <property type="protein sequence ID" value="ANU78800.1"/>
    <property type="molecule type" value="Genomic_DNA"/>
</dbReference>
<dbReference type="PIRSF" id="PIRSF006336">
    <property type="entry name" value="B-gal"/>
    <property type="match status" value="1"/>
</dbReference>
<evidence type="ECO:0000256" key="4">
    <source>
        <dbReference type="PIRSR" id="PIRSR006336-1"/>
    </source>
</evidence>
<dbReference type="PROSITE" id="PS01182">
    <property type="entry name" value="GLYCOSYL_HYDROL_F35"/>
    <property type="match status" value="1"/>
</dbReference>
<dbReference type="InterPro" id="IPR048912">
    <property type="entry name" value="BetaGal1-like_ABD1"/>
</dbReference>
<dbReference type="InterPro" id="IPR031330">
    <property type="entry name" value="Gly_Hdrlase_35_cat"/>
</dbReference>
<evidence type="ECO:0000313" key="8">
    <source>
        <dbReference type="EMBL" id="ANU78800.1"/>
    </source>
</evidence>
<comment type="similarity">
    <text evidence="1">Belongs to the glycosyl hydrolase 35 family.</text>
</comment>
<dbReference type="SUPFAM" id="SSF49785">
    <property type="entry name" value="Galactose-binding domain-like"/>
    <property type="match status" value="1"/>
</dbReference>
<evidence type="ECO:0000256" key="3">
    <source>
        <dbReference type="ARBA" id="ARBA00023295"/>
    </source>
</evidence>
<keyword evidence="9" id="KW-1185">Reference proteome</keyword>
<dbReference type="Gene3D" id="2.60.120.260">
    <property type="entry name" value="Galactose-binding domain-like"/>
    <property type="match status" value="2"/>
</dbReference>
<keyword evidence="3" id="KW-0326">Glycosidase</keyword>
<dbReference type="InterPro" id="IPR048913">
    <property type="entry name" value="BetaGal_gal-bd"/>
</dbReference>
<feature type="active site" description="Nucleophile" evidence="4">
    <location>
        <position position="241"/>
    </location>
</feature>
<keyword evidence="2" id="KW-0378">Hydrolase</keyword>
<dbReference type="SUPFAM" id="SSF51445">
    <property type="entry name" value="(Trans)glycosidases"/>
    <property type="match status" value="1"/>
</dbReference>
<dbReference type="InterPro" id="IPR001944">
    <property type="entry name" value="Glycoside_Hdrlase_35"/>
</dbReference>
<evidence type="ECO:0000256" key="2">
    <source>
        <dbReference type="ARBA" id="ARBA00022801"/>
    </source>
</evidence>
<dbReference type="PANTHER" id="PTHR23421">
    <property type="entry name" value="BETA-GALACTOSIDASE RELATED"/>
    <property type="match status" value="1"/>
</dbReference>
<dbReference type="FunFam" id="3.20.20.80:FF:000115">
    <property type="entry name" value="Beta-galactosidase"/>
    <property type="match status" value="1"/>
</dbReference>